<evidence type="ECO:0000313" key="1">
    <source>
        <dbReference type="EMBL" id="RIJ24294.1"/>
    </source>
</evidence>
<protein>
    <submittedName>
        <fullName evidence="1">DUF2794 domain-containing protein</fullName>
    </submittedName>
</protein>
<dbReference type="Pfam" id="PF10984">
    <property type="entry name" value="DUF2794"/>
    <property type="match status" value="1"/>
</dbReference>
<name>A0A399R1E1_9PROT</name>
<dbReference type="OrthoDB" id="7159482at2"/>
<dbReference type="AlphaFoldDB" id="A0A399R1E1"/>
<dbReference type="EMBL" id="QWGB01000005">
    <property type="protein sequence ID" value="RIJ24294.1"/>
    <property type="molecule type" value="Genomic_DNA"/>
</dbReference>
<accession>A0A399R1E1</accession>
<organism evidence="1 2">
    <name type="scientific">Henriciella barbarensis</name>
    <dbReference type="NCBI Taxonomy" id="86342"/>
    <lineage>
        <taxon>Bacteria</taxon>
        <taxon>Pseudomonadati</taxon>
        <taxon>Pseudomonadota</taxon>
        <taxon>Alphaproteobacteria</taxon>
        <taxon>Hyphomonadales</taxon>
        <taxon>Hyphomonadaceae</taxon>
        <taxon>Henriciella</taxon>
    </lineage>
</organism>
<reference evidence="1 2" key="1">
    <citation type="submission" date="2018-08" db="EMBL/GenBank/DDBJ databases">
        <title>Henriciella mobilis sp. nov., isolated from seawater.</title>
        <authorList>
            <person name="Cheng H."/>
            <person name="Wu Y.-H."/>
            <person name="Xu X.-W."/>
            <person name="Guo L.-L."/>
        </authorList>
    </citation>
    <scope>NUCLEOTIDE SEQUENCE [LARGE SCALE GENOMIC DNA]</scope>
    <source>
        <strain evidence="1 2">CCUG66934</strain>
    </source>
</reference>
<keyword evidence="2" id="KW-1185">Reference proteome</keyword>
<dbReference type="Proteomes" id="UP000265431">
    <property type="component" value="Unassembled WGS sequence"/>
</dbReference>
<dbReference type="InterPro" id="IPR021252">
    <property type="entry name" value="DUF2794"/>
</dbReference>
<gene>
    <name evidence="1" type="ORF">D1224_08650</name>
</gene>
<dbReference type="RefSeq" id="WP_119379484.1">
    <property type="nucleotide sequence ID" value="NZ_QWGB01000005.1"/>
</dbReference>
<evidence type="ECO:0000313" key="2">
    <source>
        <dbReference type="Proteomes" id="UP000265431"/>
    </source>
</evidence>
<proteinExistence type="predicted"/>
<sequence>MAGITPLQFDKSPKIAFHRIEMSAILDVYGRMVMAGQAKDYAIGMHEDHALFAIFRRHAEAPTWRIEKVPALRNQQGAFIVYGSQGQVLKRGRDIKTVLKVFETRKFEVLNFSKPS</sequence>
<comment type="caution">
    <text evidence="1">The sequence shown here is derived from an EMBL/GenBank/DDBJ whole genome shotgun (WGS) entry which is preliminary data.</text>
</comment>